<evidence type="ECO:0000313" key="3">
    <source>
        <dbReference type="Proteomes" id="UP000677913"/>
    </source>
</evidence>
<evidence type="ECO:0008006" key="4">
    <source>
        <dbReference type="Google" id="ProtNLM"/>
    </source>
</evidence>
<dbReference type="EMBL" id="JAGSXH010000025">
    <property type="protein sequence ID" value="MBS2963337.1"/>
    <property type="molecule type" value="Genomic_DNA"/>
</dbReference>
<evidence type="ECO:0000256" key="1">
    <source>
        <dbReference type="SAM" id="MobiDB-lite"/>
    </source>
</evidence>
<name>A0A8J8BAU7_9ACTN</name>
<accession>A0A8J8BAU7</accession>
<protein>
    <recommendedName>
        <fullName evidence="4">DUF385 domain-containing protein</fullName>
    </recommendedName>
</protein>
<organism evidence="2 3">
    <name type="scientific">Actinocrinis puniceicyclus</name>
    <dbReference type="NCBI Taxonomy" id="977794"/>
    <lineage>
        <taxon>Bacteria</taxon>
        <taxon>Bacillati</taxon>
        <taxon>Actinomycetota</taxon>
        <taxon>Actinomycetes</taxon>
        <taxon>Catenulisporales</taxon>
        <taxon>Actinospicaceae</taxon>
        <taxon>Actinocrinis</taxon>
    </lineage>
</organism>
<dbReference type="RefSeq" id="WP_211466943.1">
    <property type="nucleotide sequence ID" value="NZ_JAGSXH010000025.1"/>
</dbReference>
<proteinExistence type="predicted"/>
<evidence type="ECO:0000313" key="2">
    <source>
        <dbReference type="EMBL" id="MBS2963337.1"/>
    </source>
</evidence>
<gene>
    <name evidence="2" type="ORF">KGA66_09795</name>
</gene>
<dbReference type="InterPro" id="IPR012349">
    <property type="entry name" value="Split_barrel_FMN-bd"/>
</dbReference>
<dbReference type="Gene3D" id="2.30.110.10">
    <property type="entry name" value="Electron Transport, Fmn-binding Protein, Chain A"/>
    <property type="match status" value="1"/>
</dbReference>
<reference evidence="2" key="1">
    <citation type="submission" date="2021-04" db="EMBL/GenBank/DDBJ databases">
        <title>Genome based classification of Actinospica acidithermotolerans sp. nov., an actinobacterium isolated from an Indonesian hot spring.</title>
        <authorList>
            <person name="Kusuma A.B."/>
            <person name="Putra K.E."/>
            <person name="Nafisah S."/>
            <person name="Loh J."/>
            <person name="Nouioui I."/>
            <person name="Goodfellow M."/>
        </authorList>
    </citation>
    <scope>NUCLEOTIDE SEQUENCE</scope>
    <source>
        <strain evidence="2">DSM 45618</strain>
    </source>
</reference>
<comment type="caution">
    <text evidence="2">The sequence shown here is derived from an EMBL/GenBank/DDBJ whole genome shotgun (WGS) entry which is preliminary data.</text>
</comment>
<feature type="region of interest" description="Disordered" evidence="1">
    <location>
        <begin position="1"/>
        <end position="22"/>
    </location>
</feature>
<keyword evidence="3" id="KW-1185">Reference proteome</keyword>
<dbReference type="AlphaFoldDB" id="A0A8J8BAU7"/>
<dbReference type="Proteomes" id="UP000677913">
    <property type="component" value="Unassembled WGS sequence"/>
</dbReference>
<feature type="compositionally biased region" description="Polar residues" evidence="1">
    <location>
        <begin position="1"/>
        <end position="19"/>
    </location>
</feature>
<sequence>MSSESTPATAYGRPTTTGPQPLASYQGALNGVMKVLLRVPVISRGIGSRLLTFTVVGRKSGKTYVIPVAYTRHEGKLLVGTRLWPWTKNLRPGEPATVRVKGRQRLADWELFTDEQGVVELFGVIARDNHTNAKFNGIGFEPDGSPSLADLHQAWAKGCAVIRLTLR</sequence>